<reference evidence="2 3" key="1">
    <citation type="journal article" date="2012" name="J. Bacteriol.">
        <title>Complete genome sequence of the broad-host-range strain Sinorhizobium fredii USDA257.</title>
        <authorList>
            <person name="Schuldes J."/>
            <person name="Rodriguez Orbegoso M."/>
            <person name="Schmeisser C."/>
            <person name="Krishnan H.B."/>
            <person name="Daniel R."/>
            <person name="Streit W.R."/>
        </authorList>
    </citation>
    <scope>NUCLEOTIDE SEQUENCE [LARGE SCALE GENOMIC DNA]</scope>
    <source>
        <strain evidence="2 3">USDA 257</strain>
    </source>
</reference>
<dbReference type="Proteomes" id="UP000006180">
    <property type="component" value="Chromosome"/>
</dbReference>
<evidence type="ECO:0000313" key="2">
    <source>
        <dbReference type="EMBL" id="AFL52001.1"/>
    </source>
</evidence>
<evidence type="ECO:0000256" key="1">
    <source>
        <dbReference type="SAM" id="MobiDB-lite"/>
    </source>
</evidence>
<dbReference type="KEGG" id="sfd:USDA257_c34420"/>
<proteinExistence type="predicted"/>
<evidence type="ECO:0000313" key="3">
    <source>
        <dbReference type="Proteomes" id="UP000006180"/>
    </source>
</evidence>
<dbReference type="STRING" id="1185652.USDA257_c34420"/>
<dbReference type="HOGENOM" id="CLU_3317053_0_0_5"/>
<protein>
    <submittedName>
        <fullName evidence="2">Uncharacterized protein</fullName>
    </submittedName>
</protein>
<feature type="region of interest" description="Disordered" evidence="1">
    <location>
        <begin position="1"/>
        <end position="39"/>
    </location>
</feature>
<dbReference type="AlphaFoldDB" id="I3X7Z5"/>
<sequence>MQDRRSLPGLVATRQPGPAMSHGQNPMSVDHLTDRHRIA</sequence>
<organism evidence="2 3">
    <name type="scientific">Sinorhizobium fredii (strain USDA 257)</name>
    <dbReference type="NCBI Taxonomy" id="1185652"/>
    <lineage>
        <taxon>Bacteria</taxon>
        <taxon>Pseudomonadati</taxon>
        <taxon>Pseudomonadota</taxon>
        <taxon>Alphaproteobacteria</taxon>
        <taxon>Hyphomicrobiales</taxon>
        <taxon>Rhizobiaceae</taxon>
        <taxon>Sinorhizobium/Ensifer group</taxon>
        <taxon>Sinorhizobium</taxon>
    </lineage>
</organism>
<accession>I3X7Z5</accession>
<dbReference type="EMBL" id="CP003563">
    <property type="protein sequence ID" value="AFL52001.1"/>
    <property type="molecule type" value="Genomic_DNA"/>
</dbReference>
<name>I3X7Z5_SINF2</name>
<gene>
    <name evidence="2" type="ORF">USDA257_c34420</name>
</gene>